<reference evidence="2 3" key="1">
    <citation type="submission" date="2013-01" db="EMBL/GenBank/DDBJ databases">
        <authorList>
            <person name="Harkins D.M."/>
            <person name="Durkin A.S."/>
            <person name="Brinkac L.M."/>
            <person name="Haft D.H."/>
            <person name="Selengut J.D."/>
            <person name="Sanka R."/>
            <person name="DePew J."/>
            <person name="Purushe J."/>
            <person name="Galloway R.L."/>
            <person name="Vinetz J.M."/>
            <person name="Sutton G.G."/>
            <person name="Nierman W.C."/>
            <person name="Fouts D.E."/>
        </authorList>
    </citation>
    <scope>NUCLEOTIDE SEQUENCE [LARGE SCALE GENOMIC DNA]</scope>
    <source>
        <strain evidence="2 3">Sponselee CDC</strain>
    </source>
</reference>
<feature type="region of interest" description="Disordered" evidence="1">
    <location>
        <begin position="1"/>
        <end position="44"/>
    </location>
</feature>
<sequence>MLSQGREPGKISNKESRIKPESRMEAQNVLPGNGSKPKKFLSFN</sequence>
<evidence type="ECO:0000256" key="1">
    <source>
        <dbReference type="SAM" id="MobiDB-lite"/>
    </source>
</evidence>
<dbReference type="Proteomes" id="UP000011873">
    <property type="component" value="Unassembled WGS sequence"/>
</dbReference>
<evidence type="ECO:0000313" key="2">
    <source>
        <dbReference type="EMBL" id="EMJ82071.1"/>
    </source>
</evidence>
<name>M6BU70_LEPBO</name>
<comment type="caution">
    <text evidence="2">The sequence shown here is derived from an EMBL/GenBank/DDBJ whole genome shotgun (WGS) entry which is preliminary data.</text>
</comment>
<feature type="compositionally biased region" description="Basic and acidic residues" evidence="1">
    <location>
        <begin position="7"/>
        <end position="24"/>
    </location>
</feature>
<dbReference type="AlphaFoldDB" id="M6BU70"/>
<gene>
    <name evidence="2" type="ORF">LEP1GSC016_2654</name>
</gene>
<dbReference type="PATRIC" id="fig|1218567.3.peg.1760"/>
<protein>
    <submittedName>
        <fullName evidence="2">Uncharacterized protein</fullName>
    </submittedName>
</protein>
<accession>M6BU70</accession>
<organism evidence="2 3">
    <name type="scientific">Leptospira borgpetersenii serovar Hardjo-bovis str. Sponselee</name>
    <dbReference type="NCBI Taxonomy" id="1303729"/>
    <lineage>
        <taxon>Bacteria</taxon>
        <taxon>Pseudomonadati</taxon>
        <taxon>Spirochaetota</taxon>
        <taxon>Spirochaetia</taxon>
        <taxon>Leptospirales</taxon>
        <taxon>Leptospiraceae</taxon>
        <taxon>Leptospira</taxon>
    </lineage>
</organism>
<proteinExistence type="predicted"/>
<evidence type="ECO:0000313" key="3">
    <source>
        <dbReference type="Proteomes" id="UP000011873"/>
    </source>
</evidence>
<dbReference type="EMBL" id="ANMU01000071">
    <property type="protein sequence ID" value="EMJ82071.1"/>
    <property type="molecule type" value="Genomic_DNA"/>
</dbReference>